<evidence type="ECO:0000256" key="1">
    <source>
        <dbReference type="ARBA" id="ARBA00024322"/>
    </source>
</evidence>
<keyword evidence="2" id="KW-1283">Bacterial microcompartment</keyword>
<protein>
    <submittedName>
        <fullName evidence="6">Carboxysome shell and ethanolamine utilization microcompartment protein CcmL/EutN</fullName>
    </submittedName>
</protein>
<evidence type="ECO:0000256" key="2">
    <source>
        <dbReference type="ARBA" id="ARBA00024446"/>
    </source>
</evidence>
<dbReference type="InterPro" id="IPR037233">
    <property type="entry name" value="CcmK-like_sf"/>
</dbReference>
<dbReference type="PANTHER" id="PTHR33941">
    <property type="entry name" value="PROPANEDIOL UTILIZATION PROTEIN PDUA"/>
    <property type="match status" value="1"/>
</dbReference>
<dbReference type="STRING" id="46223.SAMN05421852_12043"/>
<dbReference type="InterPro" id="IPR050575">
    <property type="entry name" value="BMC_shell"/>
</dbReference>
<proteinExistence type="inferred from homology"/>
<evidence type="ECO:0000256" key="4">
    <source>
        <dbReference type="SAM" id="MobiDB-lite"/>
    </source>
</evidence>
<comment type="subcellular location">
    <subcellularLocation>
        <location evidence="1">Bacterial microcompartment</location>
    </subcellularLocation>
</comment>
<dbReference type="CDD" id="cd07045">
    <property type="entry name" value="BMC_CcmK_like"/>
    <property type="match status" value="1"/>
</dbReference>
<evidence type="ECO:0000259" key="5">
    <source>
        <dbReference type="PROSITE" id="PS51930"/>
    </source>
</evidence>
<dbReference type="AlphaFoldDB" id="A0A1I3U1S9"/>
<dbReference type="Proteomes" id="UP000199545">
    <property type="component" value="Unassembled WGS sequence"/>
</dbReference>
<dbReference type="SUPFAM" id="SSF143414">
    <property type="entry name" value="CcmK-like"/>
    <property type="match status" value="1"/>
</dbReference>
<feature type="compositionally biased region" description="Basic residues" evidence="4">
    <location>
        <begin position="133"/>
        <end position="143"/>
    </location>
</feature>
<dbReference type="EMBL" id="FORR01000020">
    <property type="protein sequence ID" value="SFJ75737.1"/>
    <property type="molecule type" value="Genomic_DNA"/>
</dbReference>
<dbReference type="PROSITE" id="PS51930">
    <property type="entry name" value="BMC_2"/>
    <property type="match status" value="1"/>
</dbReference>
<sequence>MKQQALGLIETVGYTTAVSAADAALKAANVTLIGVERVIGAGKSLGVTIHLSGDVAAVTAAVQAGKEAAERVGKVISAHVIPRAHDEVTDKILTQFLLGQQKAEEVVAKEESESVESQSSLPEVTNKPSSEPKKKKNKGQKET</sequence>
<gene>
    <name evidence="6" type="ORF">SAMN05421852_12043</name>
</gene>
<evidence type="ECO:0000256" key="3">
    <source>
        <dbReference type="PROSITE-ProRule" id="PRU01278"/>
    </source>
</evidence>
<accession>A0A1I3U1S9</accession>
<dbReference type="SMART" id="SM00877">
    <property type="entry name" value="BMC"/>
    <property type="match status" value="1"/>
</dbReference>
<comment type="similarity">
    <text evidence="3">Belongs to the bacterial microcompartments protein family.</text>
</comment>
<evidence type="ECO:0000313" key="6">
    <source>
        <dbReference type="EMBL" id="SFJ75737.1"/>
    </source>
</evidence>
<name>A0A1I3U1S9_9BACL</name>
<dbReference type="OrthoDB" id="9812608at2"/>
<dbReference type="Gene3D" id="3.30.70.1710">
    <property type="match status" value="1"/>
</dbReference>
<keyword evidence="7" id="KW-1185">Reference proteome</keyword>
<organism evidence="6 7">
    <name type="scientific">Thermoflavimicrobium dichotomicum</name>
    <dbReference type="NCBI Taxonomy" id="46223"/>
    <lineage>
        <taxon>Bacteria</taxon>
        <taxon>Bacillati</taxon>
        <taxon>Bacillota</taxon>
        <taxon>Bacilli</taxon>
        <taxon>Bacillales</taxon>
        <taxon>Thermoactinomycetaceae</taxon>
        <taxon>Thermoflavimicrobium</taxon>
    </lineage>
</organism>
<dbReference type="InterPro" id="IPR000249">
    <property type="entry name" value="BMC_dom"/>
</dbReference>
<evidence type="ECO:0000313" key="7">
    <source>
        <dbReference type="Proteomes" id="UP000199545"/>
    </source>
</evidence>
<reference evidence="6 7" key="1">
    <citation type="submission" date="2016-10" db="EMBL/GenBank/DDBJ databases">
        <authorList>
            <person name="de Groot N.N."/>
        </authorList>
    </citation>
    <scope>NUCLEOTIDE SEQUENCE [LARGE SCALE GENOMIC DNA]</scope>
    <source>
        <strain evidence="6 7">DSM 44778</strain>
    </source>
</reference>
<feature type="domain" description="BMC" evidence="5">
    <location>
        <begin position="5"/>
        <end position="93"/>
    </location>
</feature>
<dbReference type="GO" id="GO:0031469">
    <property type="term" value="C:bacterial microcompartment"/>
    <property type="evidence" value="ECO:0007669"/>
    <property type="project" value="UniProtKB-SubCell"/>
</dbReference>
<dbReference type="PANTHER" id="PTHR33941:SF11">
    <property type="entry name" value="BACTERIAL MICROCOMPARTMENT SHELL PROTEIN PDUJ"/>
    <property type="match status" value="1"/>
</dbReference>
<dbReference type="Pfam" id="PF00936">
    <property type="entry name" value="BMC"/>
    <property type="match status" value="1"/>
</dbReference>
<dbReference type="InterPro" id="IPR044872">
    <property type="entry name" value="CcmK/CsoS1_BMC"/>
</dbReference>
<feature type="region of interest" description="Disordered" evidence="4">
    <location>
        <begin position="107"/>
        <end position="143"/>
    </location>
</feature>